<dbReference type="AlphaFoldDB" id="A0A8T0SAP3"/>
<accession>A0A8T0SAP3</accession>
<keyword evidence="3" id="KW-1185">Reference proteome</keyword>
<reference evidence="2 3" key="1">
    <citation type="submission" date="2020-05" db="EMBL/GenBank/DDBJ databases">
        <title>WGS assembly of Panicum virgatum.</title>
        <authorList>
            <person name="Lovell J.T."/>
            <person name="Jenkins J."/>
            <person name="Shu S."/>
            <person name="Juenger T.E."/>
            <person name="Schmutz J."/>
        </authorList>
    </citation>
    <scope>NUCLEOTIDE SEQUENCE [LARGE SCALE GENOMIC DNA]</scope>
    <source>
        <strain evidence="3">cv. AP13</strain>
    </source>
</reference>
<organism evidence="2 3">
    <name type="scientific">Panicum virgatum</name>
    <name type="common">Blackwell switchgrass</name>
    <dbReference type="NCBI Taxonomy" id="38727"/>
    <lineage>
        <taxon>Eukaryota</taxon>
        <taxon>Viridiplantae</taxon>
        <taxon>Streptophyta</taxon>
        <taxon>Embryophyta</taxon>
        <taxon>Tracheophyta</taxon>
        <taxon>Spermatophyta</taxon>
        <taxon>Magnoliopsida</taxon>
        <taxon>Liliopsida</taxon>
        <taxon>Poales</taxon>
        <taxon>Poaceae</taxon>
        <taxon>PACMAD clade</taxon>
        <taxon>Panicoideae</taxon>
        <taxon>Panicodae</taxon>
        <taxon>Paniceae</taxon>
        <taxon>Panicinae</taxon>
        <taxon>Panicum</taxon>
        <taxon>Panicum sect. Hiantes</taxon>
    </lineage>
</organism>
<feature type="region of interest" description="Disordered" evidence="1">
    <location>
        <begin position="30"/>
        <end position="69"/>
    </location>
</feature>
<feature type="region of interest" description="Disordered" evidence="1">
    <location>
        <begin position="85"/>
        <end position="133"/>
    </location>
</feature>
<dbReference type="Proteomes" id="UP000823388">
    <property type="component" value="Chromosome 5K"/>
</dbReference>
<gene>
    <name evidence="2" type="ORF">PVAP13_5KG061900</name>
</gene>
<evidence type="ECO:0000313" key="3">
    <source>
        <dbReference type="Proteomes" id="UP000823388"/>
    </source>
</evidence>
<feature type="compositionally biased region" description="Low complexity" evidence="1">
    <location>
        <begin position="52"/>
        <end position="64"/>
    </location>
</feature>
<comment type="caution">
    <text evidence="2">The sequence shown here is derived from an EMBL/GenBank/DDBJ whole genome shotgun (WGS) entry which is preliminary data.</text>
</comment>
<proteinExistence type="predicted"/>
<sequence>MSSGVRSEGMPLSVREWMKLRDELEEQVPGDGVSINLGFPSRPRTRRRRNISRVSRGMSSSVRSEGIPRSLSELMKMMDELEEQVPGDGVRWGVGITKHPHKPEKESKKEKRSKKRKSLDRPKSAEAKGEEMARHAAMCGVGITKNTVVDAGPKEDGVALPSVEGKRRKKVVTWRLSQELLEFLRTKEVMGYMATEIPRSTLVRIPEELFDRKLKEEIAAEFKENREFDTYVLFQYRTMGYAEIQEELTDDEEEEV</sequence>
<dbReference type="EMBL" id="CM029045">
    <property type="protein sequence ID" value="KAG2595270.1"/>
    <property type="molecule type" value="Genomic_DNA"/>
</dbReference>
<protein>
    <submittedName>
        <fullName evidence="2">Uncharacterized protein</fullName>
    </submittedName>
</protein>
<feature type="compositionally biased region" description="Basic and acidic residues" evidence="1">
    <location>
        <begin position="119"/>
        <end position="133"/>
    </location>
</feature>
<evidence type="ECO:0000256" key="1">
    <source>
        <dbReference type="SAM" id="MobiDB-lite"/>
    </source>
</evidence>
<name>A0A8T0SAP3_PANVG</name>
<evidence type="ECO:0000313" key="2">
    <source>
        <dbReference type="EMBL" id="KAG2595270.1"/>
    </source>
</evidence>